<keyword evidence="2" id="KW-1185">Reference proteome</keyword>
<dbReference type="HOGENOM" id="CLU_021108_5_2_1"/>
<evidence type="ECO:0000313" key="1">
    <source>
        <dbReference type="EMBL" id="KIL63095.1"/>
    </source>
</evidence>
<protein>
    <submittedName>
        <fullName evidence="1">Uncharacterized protein</fullName>
    </submittedName>
</protein>
<dbReference type="OrthoDB" id="2987591at2759"/>
<dbReference type="InParanoid" id="A0A0C2SIT4"/>
<proteinExistence type="predicted"/>
<dbReference type="STRING" id="946122.A0A0C2SIT4"/>
<accession>A0A0C2SIT4</accession>
<gene>
    <name evidence="1" type="ORF">M378DRAFT_733861</name>
</gene>
<name>A0A0C2SIT4_AMAMK</name>
<dbReference type="Proteomes" id="UP000054549">
    <property type="component" value="Unassembled WGS sequence"/>
</dbReference>
<sequence length="475" mass="52456">MSDPSVAMFHKTTSGNVKESELINSGRDTNVQKTYNFTIGVFPDVIGFIQIAAQLFVPWTRSADGKGSLSQAETIDHTPQLSISERDLVEISSMMPPEPSVLPVSSIADRYTRSMLECLAGYPLYEPRPLSELSTEYLCHGVNVGDVGFVRKDGAFDFLFNIRQPQNGSINPPNLPDGFSLETHSETRATRPVSCETSLFSGTVTITESGEYICEGSEGAILELPEGAMEDEAMNIRPFAKLAARHGVQWYEYTMNRGREISNGSLYLITSSTRCTHWGIAVFNRRCNPGHGLTFVNTPFGWKGSKGFTTKVADTNKGDTSNQCVFLRGYKIMIRQDIFDNLCNDQPSRGSDPAMPSISMTRQPATRIRGGGGTDFVSTILPSKKPFKRTTMSTVMKSDKVVLHANFNSPPAHPADLINTALLNQNPDAKVALTHDDVWCDLLRDNFPKLNYARLVDIARSYKSTNEYGCVSLEK</sequence>
<dbReference type="AlphaFoldDB" id="A0A0C2SIT4"/>
<evidence type="ECO:0000313" key="2">
    <source>
        <dbReference type="Proteomes" id="UP000054549"/>
    </source>
</evidence>
<dbReference type="EMBL" id="KN818263">
    <property type="protein sequence ID" value="KIL63095.1"/>
    <property type="molecule type" value="Genomic_DNA"/>
</dbReference>
<reference evidence="1 2" key="1">
    <citation type="submission" date="2014-04" db="EMBL/GenBank/DDBJ databases">
        <title>Evolutionary Origins and Diversification of the Mycorrhizal Mutualists.</title>
        <authorList>
            <consortium name="DOE Joint Genome Institute"/>
            <consortium name="Mycorrhizal Genomics Consortium"/>
            <person name="Kohler A."/>
            <person name="Kuo A."/>
            <person name="Nagy L.G."/>
            <person name="Floudas D."/>
            <person name="Copeland A."/>
            <person name="Barry K.W."/>
            <person name="Cichocki N."/>
            <person name="Veneault-Fourrey C."/>
            <person name="LaButti K."/>
            <person name="Lindquist E.A."/>
            <person name="Lipzen A."/>
            <person name="Lundell T."/>
            <person name="Morin E."/>
            <person name="Murat C."/>
            <person name="Riley R."/>
            <person name="Ohm R."/>
            <person name="Sun H."/>
            <person name="Tunlid A."/>
            <person name="Henrissat B."/>
            <person name="Grigoriev I.V."/>
            <person name="Hibbett D.S."/>
            <person name="Martin F."/>
        </authorList>
    </citation>
    <scope>NUCLEOTIDE SEQUENCE [LARGE SCALE GENOMIC DNA]</scope>
    <source>
        <strain evidence="1 2">Koide BX008</strain>
    </source>
</reference>
<organism evidence="1 2">
    <name type="scientific">Amanita muscaria (strain Koide BX008)</name>
    <dbReference type="NCBI Taxonomy" id="946122"/>
    <lineage>
        <taxon>Eukaryota</taxon>
        <taxon>Fungi</taxon>
        <taxon>Dikarya</taxon>
        <taxon>Basidiomycota</taxon>
        <taxon>Agaricomycotina</taxon>
        <taxon>Agaricomycetes</taxon>
        <taxon>Agaricomycetidae</taxon>
        <taxon>Agaricales</taxon>
        <taxon>Pluteineae</taxon>
        <taxon>Amanitaceae</taxon>
        <taxon>Amanita</taxon>
    </lineage>
</organism>